<sequence length="162" mass="18975">MTSSLGSLVTINNAERPLARVFQRLVNNLIRLQNSEEIGGLIAFIEARFSLVEQIREHQFYNEKLLLIRDKLLTKEVVIDTDDVLRIRGKIYVFKTGKLIRLIIEEDHCSLCYIHLGAAKMYHDLNQHYWCCRMKNDIPNCVSRCLTCQKVKCEHHRPEDFS</sequence>
<dbReference type="AlphaFoldDB" id="A0AAF0UQ64"/>
<feature type="domain" description="Integrase zinc-binding" evidence="1">
    <location>
        <begin position="98"/>
        <end position="152"/>
    </location>
</feature>
<evidence type="ECO:0000313" key="3">
    <source>
        <dbReference type="Proteomes" id="UP001234989"/>
    </source>
</evidence>
<evidence type="ECO:0000259" key="1">
    <source>
        <dbReference type="Pfam" id="PF17921"/>
    </source>
</evidence>
<gene>
    <name evidence="2" type="ORF">MTR67_044065</name>
</gene>
<accession>A0AAF0UQ64</accession>
<proteinExistence type="predicted"/>
<dbReference type="Pfam" id="PF17921">
    <property type="entry name" value="Integrase_H2C2"/>
    <property type="match status" value="1"/>
</dbReference>
<protein>
    <recommendedName>
        <fullName evidence="1">Integrase zinc-binding domain-containing protein</fullName>
    </recommendedName>
</protein>
<keyword evidence="3" id="KW-1185">Reference proteome</keyword>
<name>A0AAF0UQ64_SOLVR</name>
<dbReference type="InterPro" id="IPR041588">
    <property type="entry name" value="Integrase_H2C2"/>
</dbReference>
<dbReference type="Proteomes" id="UP001234989">
    <property type="component" value="Chromosome 10"/>
</dbReference>
<evidence type="ECO:0000313" key="2">
    <source>
        <dbReference type="EMBL" id="WMV50680.1"/>
    </source>
</evidence>
<organism evidence="2 3">
    <name type="scientific">Solanum verrucosum</name>
    <dbReference type="NCBI Taxonomy" id="315347"/>
    <lineage>
        <taxon>Eukaryota</taxon>
        <taxon>Viridiplantae</taxon>
        <taxon>Streptophyta</taxon>
        <taxon>Embryophyta</taxon>
        <taxon>Tracheophyta</taxon>
        <taxon>Spermatophyta</taxon>
        <taxon>Magnoliopsida</taxon>
        <taxon>eudicotyledons</taxon>
        <taxon>Gunneridae</taxon>
        <taxon>Pentapetalae</taxon>
        <taxon>asterids</taxon>
        <taxon>lamiids</taxon>
        <taxon>Solanales</taxon>
        <taxon>Solanaceae</taxon>
        <taxon>Solanoideae</taxon>
        <taxon>Solaneae</taxon>
        <taxon>Solanum</taxon>
    </lineage>
</organism>
<dbReference type="EMBL" id="CP133621">
    <property type="protein sequence ID" value="WMV50680.1"/>
    <property type="molecule type" value="Genomic_DNA"/>
</dbReference>
<dbReference type="Gene3D" id="1.10.340.70">
    <property type="match status" value="1"/>
</dbReference>
<reference evidence="2" key="1">
    <citation type="submission" date="2023-08" db="EMBL/GenBank/DDBJ databases">
        <title>A de novo genome assembly of Solanum verrucosum Schlechtendal, a Mexican diploid species geographically isolated from the other diploid A-genome species in potato relatives.</title>
        <authorList>
            <person name="Hosaka K."/>
        </authorList>
    </citation>
    <scope>NUCLEOTIDE SEQUENCE</scope>
    <source>
        <tissue evidence="2">Young leaves</tissue>
    </source>
</reference>